<proteinExistence type="predicted"/>
<dbReference type="AlphaFoldDB" id="A0A8H3BBB8"/>
<sequence>MMKSISAIVAVTLFAVLANASPTPQPEVFQRECSKVGGHCNVTENCCPGLLCLPYAARCVTGSSTPQ</sequence>
<organism evidence="2 3">
    <name type="scientific">Rhizoctonia solani</name>
    <dbReference type="NCBI Taxonomy" id="456999"/>
    <lineage>
        <taxon>Eukaryota</taxon>
        <taxon>Fungi</taxon>
        <taxon>Dikarya</taxon>
        <taxon>Basidiomycota</taxon>
        <taxon>Agaricomycotina</taxon>
        <taxon>Agaricomycetes</taxon>
        <taxon>Cantharellales</taxon>
        <taxon>Ceratobasidiaceae</taxon>
        <taxon>Rhizoctonia</taxon>
    </lineage>
</organism>
<evidence type="ECO:0000256" key="1">
    <source>
        <dbReference type="SAM" id="SignalP"/>
    </source>
</evidence>
<protein>
    <submittedName>
        <fullName evidence="2">Uncharacterized protein</fullName>
    </submittedName>
</protein>
<accession>A0A8H3BBB8</accession>
<evidence type="ECO:0000313" key="2">
    <source>
        <dbReference type="EMBL" id="CAE6451756.1"/>
    </source>
</evidence>
<comment type="caution">
    <text evidence="2">The sequence shown here is derived from an EMBL/GenBank/DDBJ whole genome shotgun (WGS) entry which is preliminary data.</text>
</comment>
<feature type="signal peptide" evidence="1">
    <location>
        <begin position="1"/>
        <end position="20"/>
    </location>
</feature>
<name>A0A8H3BBB8_9AGAM</name>
<dbReference type="Proteomes" id="UP000663853">
    <property type="component" value="Unassembled WGS sequence"/>
</dbReference>
<gene>
    <name evidence="2" type="ORF">RDB_LOCUS51017</name>
</gene>
<reference evidence="2" key="1">
    <citation type="submission" date="2021-01" db="EMBL/GenBank/DDBJ databases">
        <authorList>
            <person name="Kaushik A."/>
        </authorList>
    </citation>
    <scope>NUCLEOTIDE SEQUENCE</scope>
    <source>
        <strain evidence="2">AG6-10EEA</strain>
    </source>
</reference>
<keyword evidence="1" id="KW-0732">Signal</keyword>
<dbReference type="EMBL" id="CAJMXA010001114">
    <property type="protein sequence ID" value="CAE6451756.1"/>
    <property type="molecule type" value="Genomic_DNA"/>
</dbReference>
<evidence type="ECO:0000313" key="3">
    <source>
        <dbReference type="Proteomes" id="UP000663853"/>
    </source>
</evidence>
<feature type="chain" id="PRO_5034851285" evidence="1">
    <location>
        <begin position="21"/>
        <end position="67"/>
    </location>
</feature>